<dbReference type="AlphaFoldDB" id="A0A8J2K1G2"/>
<dbReference type="Proteomes" id="UP000708208">
    <property type="component" value="Unassembled WGS sequence"/>
</dbReference>
<accession>A0A8J2K1G2</accession>
<gene>
    <name evidence="1" type="ORF">AFUS01_LOCUS7482</name>
</gene>
<evidence type="ECO:0000313" key="2">
    <source>
        <dbReference type="Proteomes" id="UP000708208"/>
    </source>
</evidence>
<comment type="caution">
    <text evidence="1">The sequence shown here is derived from an EMBL/GenBank/DDBJ whole genome shotgun (WGS) entry which is preliminary data.</text>
</comment>
<evidence type="ECO:0000313" key="1">
    <source>
        <dbReference type="EMBL" id="CAG7718059.1"/>
    </source>
</evidence>
<organism evidence="1 2">
    <name type="scientific">Allacma fusca</name>
    <dbReference type="NCBI Taxonomy" id="39272"/>
    <lineage>
        <taxon>Eukaryota</taxon>
        <taxon>Metazoa</taxon>
        <taxon>Ecdysozoa</taxon>
        <taxon>Arthropoda</taxon>
        <taxon>Hexapoda</taxon>
        <taxon>Collembola</taxon>
        <taxon>Symphypleona</taxon>
        <taxon>Sminthuridae</taxon>
        <taxon>Allacma</taxon>
    </lineage>
</organism>
<proteinExistence type="predicted"/>
<sequence>GGVDSADLTPYFADCKGIQHSP</sequence>
<protein>
    <submittedName>
        <fullName evidence="1">Uncharacterized protein</fullName>
    </submittedName>
</protein>
<feature type="non-terminal residue" evidence="1">
    <location>
        <position position="22"/>
    </location>
</feature>
<name>A0A8J2K1G2_9HEXA</name>
<reference evidence="1" key="1">
    <citation type="submission" date="2021-06" db="EMBL/GenBank/DDBJ databases">
        <authorList>
            <person name="Hodson N. C."/>
            <person name="Mongue J. A."/>
            <person name="Jaron S. K."/>
        </authorList>
    </citation>
    <scope>NUCLEOTIDE SEQUENCE</scope>
</reference>
<keyword evidence="2" id="KW-1185">Reference proteome</keyword>
<feature type="non-terminal residue" evidence="1">
    <location>
        <position position="1"/>
    </location>
</feature>
<dbReference type="EMBL" id="CAJVCH010050521">
    <property type="protein sequence ID" value="CAG7718059.1"/>
    <property type="molecule type" value="Genomic_DNA"/>
</dbReference>